<dbReference type="SUPFAM" id="SSF103473">
    <property type="entry name" value="MFS general substrate transporter"/>
    <property type="match status" value="1"/>
</dbReference>
<gene>
    <name evidence="1" type="ORF">SAMN02745247_03090</name>
</gene>
<dbReference type="RefSeq" id="WP_072705765.1">
    <property type="nucleotide sequence ID" value="NZ_FRDH01000020.1"/>
</dbReference>
<proteinExistence type="predicted"/>
<organism evidence="1 2">
    <name type="scientific">Butyrivibrio hungatei DSM 14810</name>
    <dbReference type="NCBI Taxonomy" id="1121132"/>
    <lineage>
        <taxon>Bacteria</taxon>
        <taxon>Bacillati</taxon>
        <taxon>Bacillota</taxon>
        <taxon>Clostridia</taxon>
        <taxon>Lachnospirales</taxon>
        <taxon>Lachnospiraceae</taxon>
        <taxon>Butyrivibrio</taxon>
    </lineage>
</organism>
<accession>A0A1M7T625</accession>
<sequence length="82" mass="9090">MDRISKHNEYLLLFGRWTSKLGDIVFDYVNSVALVHAFASNSWVLALYQSSQTIIGVIFNLFGGALADSGGRKKILVLTDLL</sequence>
<dbReference type="AlphaFoldDB" id="A0A1M7T625"/>
<protein>
    <recommendedName>
        <fullName evidence="3">Transmembrane secretion effector</fullName>
    </recommendedName>
</protein>
<dbReference type="EMBL" id="FRDH01000020">
    <property type="protein sequence ID" value="SHN66201.1"/>
    <property type="molecule type" value="Genomic_DNA"/>
</dbReference>
<evidence type="ECO:0000313" key="1">
    <source>
        <dbReference type="EMBL" id="SHN66201.1"/>
    </source>
</evidence>
<evidence type="ECO:0008006" key="3">
    <source>
        <dbReference type="Google" id="ProtNLM"/>
    </source>
</evidence>
<name>A0A1M7T625_9FIRM</name>
<evidence type="ECO:0000313" key="2">
    <source>
        <dbReference type="Proteomes" id="UP000184097"/>
    </source>
</evidence>
<reference evidence="1 2" key="1">
    <citation type="submission" date="2016-12" db="EMBL/GenBank/DDBJ databases">
        <authorList>
            <person name="Song W.-J."/>
            <person name="Kurnit D.M."/>
        </authorList>
    </citation>
    <scope>NUCLEOTIDE SEQUENCE [LARGE SCALE GENOMIC DNA]</scope>
    <source>
        <strain evidence="1 2">DSM 14810</strain>
    </source>
</reference>
<dbReference type="Proteomes" id="UP000184097">
    <property type="component" value="Unassembled WGS sequence"/>
</dbReference>
<dbReference type="InterPro" id="IPR036259">
    <property type="entry name" value="MFS_trans_sf"/>
</dbReference>